<keyword evidence="5 7" id="KW-0472">Membrane</keyword>
<dbReference type="InterPro" id="IPR023996">
    <property type="entry name" value="TonB-dep_OMP_SusC/RagA"/>
</dbReference>
<dbReference type="InterPro" id="IPR012910">
    <property type="entry name" value="Plug_dom"/>
</dbReference>
<dbReference type="Gene3D" id="2.170.130.10">
    <property type="entry name" value="TonB-dependent receptor, plug domain"/>
    <property type="match status" value="1"/>
</dbReference>
<feature type="domain" description="Secretin/TonB short N-terminal" evidence="9">
    <location>
        <begin position="51"/>
        <end position="103"/>
    </location>
</feature>
<evidence type="ECO:0000256" key="7">
    <source>
        <dbReference type="PROSITE-ProRule" id="PRU01360"/>
    </source>
</evidence>
<dbReference type="EMBL" id="JAHPYS010000011">
    <property type="protein sequence ID" value="MBU9138546.1"/>
    <property type="molecule type" value="Genomic_DNA"/>
</dbReference>
<evidence type="ECO:0000256" key="3">
    <source>
        <dbReference type="ARBA" id="ARBA00022452"/>
    </source>
</evidence>
<evidence type="ECO:0000313" key="12">
    <source>
        <dbReference type="EMBL" id="QEW35050.1"/>
    </source>
</evidence>
<evidence type="ECO:0000256" key="6">
    <source>
        <dbReference type="ARBA" id="ARBA00023237"/>
    </source>
</evidence>
<dbReference type="SMART" id="SM00965">
    <property type="entry name" value="STN"/>
    <property type="match status" value="1"/>
</dbReference>
<dbReference type="InterPro" id="IPR008969">
    <property type="entry name" value="CarboxyPept-like_regulatory"/>
</dbReference>
<dbReference type="SUPFAM" id="SSF49464">
    <property type="entry name" value="Carboxypeptidase regulatory domain-like"/>
    <property type="match status" value="1"/>
</dbReference>
<evidence type="ECO:0000256" key="1">
    <source>
        <dbReference type="ARBA" id="ARBA00004571"/>
    </source>
</evidence>
<dbReference type="EMBL" id="WCWW01000005">
    <property type="protein sequence ID" value="KAB3859257.1"/>
    <property type="molecule type" value="Genomic_DNA"/>
</dbReference>
<feature type="signal peptide" evidence="8">
    <location>
        <begin position="1"/>
        <end position="24"/>
    </location>
</feature>
<dbReference type="Gene3D" id="2.40.170.20">
    <property type="entry name" value="TonB-dependent receptor, beta-barrel domain"/>
    <property type="match status" value="1"/>
</dbReference>
<organism evidence="10 14">
    <name type="scientific">Phocaeicola vulgatus</name>
    <name type="common">Bacteroides vulgatus</name>
    <dbReference type="NCBI Taxonomy" id="821"/>
    <lineage>
        <taxon>Bacteria</taxon>
        <taxon>Pseudomonadati</taxon>
        <taxon>Bacteroidota</taxon>
        <taxon>Bacteroidia</taxon>
        <taxon>Bacteroidales</taxon>
        <taxon>Bacteroidaceae</taxon>
        <taxon>Phocaeicola</taxon>
    </lineage>
</organism>
<comment type="similarity">
    <text evidence="7">Belongs to the TonB-dependent receptor family.</text>
</comment>
<dbReference type="Pfam" id="PF07715">
    <property type="entry name" value="Plug"/>
    <property type="match status" value="1"/>
</dbReference>
<dbReference type="InterPro" id="IPR037066">
    <property type="entry name" value="Plug_dom_sf"/>
</dbReference>
<dbReference type="InterPro" id="IPR036942">
    <property type="entry name" value="Beta-barrel_TonB_sf"/>
</dbReference>
<evidence type="ECO:0000313" key="14">
    <source>
        <dbReference type="Proteomes" id="UP000441522"/>
    </source>
</evidence>
<keyword evidence="4 7" id="KW-0812">Transmembrane</keyword>
<accession>A0A412M1T9</accession>
<dbReference type="InterPro" id="IPR023997">
    <property type="entry name" value="TonB-dep_OMP_SusC/RagA_CS"/>
</dbReference>
<evidence type="ECO:0000256" key="4">
    <source>
        <dbReference type="ARBA" id="ARBA00022692"/>
    </source>
</evidence>
<dbReference type="InterPro" id="IPR039426">
    <property type="entry name" value="TonB-dep_rcpt-like"/>
</dbReference>
<keyword evidence="10" id="KW-0675">Receptor</keyword>
<name>A0A412M1T9_PHOVU</name>
<evidence type="ECO:0000256" key="5">
    <source>
        <dbReference type="ARBA" id="ARBA00023136"/>
    </source>
</evidence>
<evidence type="ECO:0000313" key="13">
    <source>
        <dbReference type="Proteomes" id="UP000326091"/>
    </source>
</evidence>
<evidence type="ECO:0000313" key="10">
    <source>
        <dbReference type="EMBL" id="KAB3859257.1"/>
    </source>
</evidence>
<dbReference type="Pfam" id="PF13715">
    <property type="entry name" value="CarbopepD_reg_2"/>
    <property type="match status" value="1"/>
</dbReference>
<dbReference type="RefSeq" id="WP_005850680.1">
    <property type="nucleotide sequence ID" value="NZ_CACRTA010000020.1"/>
</dbReference>
<dbReference type="Gene3D" id="3.55.50.30">
    <property type="match status" value="1"/>
</dbReference>
<dbReference type="EMBL" id="CP043529">
    <property type="protein sequence ID" value="QEW35050.1"/>
    <property type="molecule type" value="Genomic_DNA"/>
</dbReference>
<comment type="subcellular location">
    <subcellularLocation>
        <location evidence="1 7">Cell outer membrane</location>
        <topology evidence="1 7">Multi-pass membrane protein</topology>
    </subcellularLocation>
</comment>
<sequence length="1098" mass="122231">MKARTKMKTLLLLGVLLFGFTVSAQSQKVSLDFKNERVEKVLASIKSQTGMSLVFSDQLVDVNRKVTMQLKDVTLKEALTRLLSGINLTFEIRNNKIYFIEKKAVSQPGSRKKRVTGVVKDVMGEPLIGANVVEKGRSTNGVITDFNGKFTLEVDESASLVVSYIGYLAQDIPTKGKGDFHIILKEDTNTLDEVVVTGYGDFKKATYTGSASVLTTEKLEALPVVSVGQMIESNIPGISVVAGTSSQPGAKTTLRVRGVASMNASTEPLYVLDGVPIPSYDLSNFTSMSEAGGMGFIETLNPADIESITVLKDAASASLYGAKGANGVVLITTKKGKEGKLRVNMAAKYGITDFAYTYRPLMGGEERRELIHEGLVNFQLDKGVSEQEAQQYADANIDQYAKRLPQGYSDWESALFKTGYQQDYNLSASAGNQNSSFIGSLGYTKQTGVSLNSEMERFTGRVDASNKYKKVEFGMNASFSWTKNVHLPEGKFYGSAIYASKVNLTPSTPIYNEDGTYASGYRENNGYNPILEAEVNDYYARTVRAMGTAKIAYNVWDNLKVSSVFTVDYSLTKDFFFQSPDGRDGATYQGRGRMQMTDRIRYTSQNNLTYSKTFGKHSVSAVTAFEVMKYDYEDLYAAKKTYGQDINTSLGNAADPIDADQKLQEDALMSYVASVNYSYDDKYYASFSFRRDGSSRLSPDTRWGNFWSLSASWRLSQERFMQPLKSVLSDLKLRASYGVNGNLPSSYYGYQSTYTTGAFYSGKPSPWESTLGNEELTWEKNYALNLGLDIGLFSRVNVSLDWYTRTTKDLLMSKQLNSISGFSSLLTNVGQMRNTGVELEVRSNNIKTKDFSWTTAFNLSHNKNKILKLADLPWFVDGRYVRKEGYPFNTIYLREYAGVDPETGSALYYDNQQDENGNYTKNKVTDPGQASPIPLKDITPTISGGFMNTFNYKFIDLSFNLSYSFGGYSYDNASYILQDDGYSVISNKSTEQRRRWQKPGDITDVPRFVYGNKKGGNYNSSRAIHSTDHIRLKSLILGLNAPKAWLQKLGIGNARIYFSGTNLLTWAAYDQYDPEMSGVVGFYTPPLKTYAFGLELKF</sequence>
<dbReference type="Proteomes" id="UP000326091">
    <property type="component" value="Chromosome"/>
</dbReference>
<dbReference type="Pfam" id="PF07660">
    <property type="entry name" value="STN"/>
    <property type="match status" value="1"/>
</dbReference>
<gene>
    <name evidence="12" type="primary">susC_14</name>
    <name evidence="10" type="ORF">GAS29_03540</name>
    <name evidence="11" type="ORF">KTG10_07235</name>
    <name evidence="12" type="ORF">VIC01_00510</name>
</gene>
<reference evidence="11" key="3">
    <citation type="submission" date="2021-06" db="EMBL/GenBank/DDBJ databases">
        <title>Collection of gut derived symbiotic bacterial strains cultured from healthy donors.</title>
        <authorList>
            <person name="Lin H."/>
            <person name="Littmann E."/>
            <person name="Pamer E.G."/>
        </authorList>
    </citation>
    <scope>NUCLEOTIDE SEQUENCE</scope>
    <source>
        <strain evidence="11">MSK.6.33</strain>
    </source>
</reference>
<dbReference type="Proteomes" id="UP000441522">
    <property type="component" value="Unassembled WGS sequence"/>
</dbReference>
<keyword evidence="8" id="KW-0732">Signal</keyword>
<dbReference type="SUPFAM" id="SSF56935">
    <property type="entry name" value="Porins"/>
    <property type="match status" value="1"/>
</dbReference>
<dbReference type="NCBIfam" id="TIGR04056">
    <property type="entry name" value="OMP_RagA_SusC"/>
    <property type="match status" value="1"/>
</dbReference>
<reference evidence="10 14" key="1">
    <citation type="journal article" date="2019" name="Nat. Med.">
        <title>A library of human gut bacterial isolates paired with longitudinal multiomics data enables mechanistic microbiome research.</title>
        <authorList>
            <person name="Poyet M."/>
            <person name="Groussin M."/>
            <person name="Gibbons S.M."/>
            <person name="Avila-Pacheco J."/>
            <person name="Jiang X."/>
            <person name="Kearney S.M."/>
            <person name="Perrotta A.R."/>
            <person name="Berdy B."/>
            <person name="Zhao S."/>
            <person name="Lieberman T.D."/>
            <person name="Swanson P.K."/>
            <person name="Smith M."/>
            <person name="Roesemann S."/>
            <person name="Alexander J.E."/>
            <person name="Rich S.A."/>
            <person name="Livny J."/>
            <person name="Vlamakis H."/>
            <person name="Clish C."/>
            <person name="Bullock K."/>
            <person name="Deik A."/>
            <person name="Scott J."/>
            <person name="Pierce K.A."/>
            <person name="Xavier R.J."/>
            <person name="Alm E.J."/>
        </authorList>
    </citation>
    <scope>NUCLEOTIDE SEQUENCE [LARGE SCALE GENOMIC DNA]</scope>
    <source>
        <strain evidence="10 14">BIOML-A5</strain>
    </source>
</reference>
<feature type="chain" id="PRO_5042713226" evidence="8">
    <location>
        <begin position="25"/>
        <end position="1098"/>
    </location>
</feature>
<dbReference type="PROSITE" id="PS52016">
    <property type="entry name" value="TONB_DEPENDENT_REC_3"/>
    <property type="match status" value="1"/>
</dbReference>
<dbReference type="AlphaFoldDB" id="A0A412M1T9"/>
<keyword evidence="3 7" id="KW-1134">Transmembrane beta strand</keyword>
<reference evidence="12 13" key="2">
    <citation type="submission" date="2019-09" db="EMBL/GenBank/DDBJ databases">
        <title>Commensal-derived Metabolites Govern Vibrio cholerae Pathogenesis in Host.</title>
        <authorList>
            <person name="Yoon S.S."/>
            <person name="Yoon M.Y."/>
        </authorList>
    </citation>
    <scope>NUCLEOTIDE SEQUENCE [LARGE SCALE GENOMIC DNA]</scope>
    <source>
        <strain evidence="12 13">VIC01</strain>
    </source>
</reference>
<evidence type="ECO:0000256" key="8">
    <source>
        <dbReference type="SAM" id="SignalP"/>
    </source>
</evidence>
<dbReference type="NCBIfam" id="TIGR04057">
    <property type="entry name" value="SusC_RagA_signa"/>
    <property type="match status" value="1"/>
</dbReference>
<dbReference type="Proteomes" id="UP000736888">
    <property type="component" value="Unassembled WGS sequence"/>
</dbReference>
<evidence type="ECO:0000256" key="2">
    <source>
        <dbReference type="ARBA" id="ARBA00022448"/>
    </source>
</evidence>
<evidence type="ECO:0000313" key="11">
    <source>
        <dbReference type="EMBL" id="MBU9138546.1"/>
    </source>
</evidence>
<dbReference type="InterPro" id="IPR011662">
    <property type="entry name" value="Secretin/TonB_short_N"/>
</dbReference>
<dbReference type="GO" id="GO:0009279">
    <property type="term" value="C:cell outer membrane"/>
    <property type="evidence" value="ECO:0007669"/>
    <property type="project" value="UniProtKB-SubCell"/>
</dbReference>
<protein>
    <submittedName>
        <fullName evidence="10 12">TonB-dependent receptor</fullName>
    </submittedName>
</protein>
<proteinExistence type="inferred from homology"/>
<evidence type="ECO:0000259" key="9">
    <source>
        <dbReference type="SMART" id="SM00965"/>
    </source>
</evidence>
<keyword evidence="6 7" id="KW-0998">Cell outer membrane</keyword>
<keyword evidence="2 7" id="KW-0813">Transport</keyword>
<dbReference type="GeneID" id="5301701"/>